<evidence type="ECO:0000256" key="6">
    <source>
        <dbReference type="ARBA" id="ARBA00023242"/>
    </source>
</evidence>
<evidence type="ECO:0000256" key="1">
    <source>
        <dbReference type="ARBA" id="ARBA00004123"/>
    </source>
</evidence>
<dbReference type="SMART" id="SM00380">
    <property type="entry name" value="AP2"/>
    <property type="match status" value="1"/>
</dbReference>
<dbReference type="PRINTS" id="PR00367">
    <property type="entry name" value="ETHRSPELEMNT"/>
</dbReference>
<keyword evidence="3" id="KW-0238">DNA-binding</keyword>
<reference evidence="10" key="1">
    <citation type="submission" date="2020-09" db="EMBL/GenBank/DDBJ databases">
        <title>Genome-Enabled Discovery of Anthraquinone Biosynthesis in Senna tora.</title>
        <authorList>
            <person name="Kang S.-H."/>
            <person name="Pandey R.P."/>
            <person name="Lee C.-M."/>
            <person name="Sim J.-S."/>
            <person name="Jeong J.-T."/>
            <person name="Choi B.-S."/>
            <person name="Jung M."/>
            <person name="Ginzburg D."/>
            <person name="Zhao K."/>
            <person name="Won S.Y."/>
            <person name="Oh T.-J."/>
            <person name="Yu Y."/>
            <person name="Kim N.-H."/>
            <person name="Lee O.R."/>
            <person name="Lee T.-H."/>
            <person name="Bashyal P."/>
            <person name="Kim T.-S."/>
            <person name="Lee W.-H."/>
            <person name="Kawkins C."/>
            <person name="Kim C.-K."/>
            <person name="Kim J.S."/>
            <person name="Ahn B.O."/>
            <person name="Rhee S.Y."/>
            <person name="Sohng J.K."/>
        </authorList>
    </citation>
    <scope>NUCLEOTIDE SEQUENCE</scope>
    <source>
        <tissue evidence="10">Leaf</tissue>
    </source>
</reference>
<evidence type="ECO:0000256" key="7">
    <source>
        <dbReference type="ARBA" id="ARBA00024343"/>
    </source>
</evidence>
<organism evidence="10 11">
    <name type="scientific">Senna tora</name>
    <dbReference type="NCBI Taxonomy" id="362788"/>
    <lineage>
        <taxon>Eukaryota</taxon>
        <taxon>Viridiplantae</taxon>
        <taxon>Streptophyta</taxon>
        <taxon>Embryophyta</taxon>
        <taxon>Tracheophyta</taxon>
        <taxon>Spermatophyta</taxon>
        <taxon>Magnoliopsida</taxon>
        <taxon>eudicotyledons</taxon>
        <taxon>Gunneridae</taxon>
        <taxon>Pentapetalae</taxon>
        <taxon>rosids</taxon>
        <taxon>fabids</taxon>
        <taxon>Fabales</taxon>
        <taxon>Fabaceae</taxon>
        <taxon>Caesalpinioideae</taxon>
        <taxon>Cassia clade</taxon>
        <taxon>Senna</taxon>
    </lineage>
</organism>
<dbReference type="GO" id="GO:0005634">
    <property type="term" value="C:nucleus"/>
    <property type="evidence" value="ECO:0007669"/>
    <property type="project" value="UniProtKB-SubCell"/>
</dbReference>
<keyword evidence="5" id="KW-0804">Transcription</keyword>
<dbReference type="InterPro" id="IPR051032">
    <property type="entry name" value="AP2/ERF_TF_ERF_subfamily"/>
</dbReference>
<dbReference type="EMBL" id="JAAIUW010000009">
    <property type="protein sequence ID" value="KAF7817337.1"/>
    <property type="molecule type" value="Genomic_DNA"/>
</dbReference>
<protein>
    <submittedName>
        <fullName evidence="10">Ethylene-responsive transcription factor ERF017-like</fullName>
    </submittedName>
</protein>
<dbReference type="Pfam" id="PF00847">
    <property type="entry name" value="AP2"/>
    <property type="match status" value="1"/>
</dbReference>
<dbReference type="AlphaFoldDB" id="A0A834TAJ3"/>
<feature type="region of interest" description="Disordered" evidence="8">
    <location>
        <begin position="111"/>
        <end position="134"/>
    </location>
</feature>
<dbReference type="Proteomes" id="UP000634136">
    <property type="component" value="Unassembled WGS sequence"/>
</dbReference>
<comment type="similarity">
    <text evidence="7">Belongs to the AP2/ERF transcription factor family. ERF subfamily.</text>
</comment>
<evidence type="ECO:0000259" key="9">
    <source>
        <dbReference type="PROSITE" id="PS51032"/>
    </source>
</evidence>
<accession>A0A834TAJ3</accession>
<gene>
    <name evidence="10" type="ORF">G2W53_031306</name>
</gene>
<evidence type="ECO:0000256" key="8">
    <source>
        <dbReference type="SAM" id="MobiDB-lite"/>
    </source>
</evidence>
<evidence type="ECO:0000313" key="10">
    <source>
        <dbReference type="EMBL" id="KAF7817337.1"/>
    </source>
</evidence>
<evidence type="ECO:0000256" key="2">
    <source>
        <dbReference type="ARBA" id="ARBA00023015"/>
    </source>
</evidence>
<dbReference type="PANTHER" id="PTHR31985:SF273">
    <property type="entry name" value="ETHYLENE-RESPONSIVE TRANSCRIPTION FACTOR ERF017"/>
    <property type="match status" value="1"/>
</dbReference>
<dbReference type="InterPro" id="IPR016177">
    <property type="entry name" value="DNA-bd_dom_sf"/>
</dbReference>
<evidence type="ECO:0000256" key="4">
    <source>
        <dbReference type="ARBA" id="ARBA00023159"/>
    </source>
</evidence>
<evidence type="ECO:0000256" key="5">
    <source>
        <dbReference type="ARBA" id="ARBA00023163"/>
    </source>
</evidence>
<evidence type="ECO:0000256" key="3">
    <source>
        <dbReference type="ARBA" id="ARBA00023125"/>
    </source>
</evidence>
<feature type="domain" description="AP2/ERF" evidence="9">
    <location>
        <begin position="22"/>
        <end position="79"/>
    </location>
</feature>
<dbReference type="InterPro" id="IPR036955">
    <property type="entry name" value="AP2/ERF_dom_sf"/>
</dbReference>
<proteinExistence type="inferred from homology"/>
<dbReference type="GO" id="GO:0003677">
    <property type="term" value="F:DNA binding"/>
    <property type="evidence" value="ECO:0007669"/>
    <property type="project" value="UniProtKB-KW"/>
</dbReference>
<sequence length="253" mass="28570">MASASANNNINNSNGKDEGIMKYKGVRKRKWGKWVCEIRLPNSRDRIWLGSYDSPDKAARAFDAALFCLRGSRANFNFPDTPLHFLHHHYHLQSLTHDQIREIAVTFAHQAPPSSSSLPPQQQEEQPPLHTESETTDEVAIDWSYLNEAINGSDYSGFYSELDDLHVHHFQSPSAVNQDNKREIIALADSGPSLFTLGTMFSADMSFTNSLSSVKLQCSLYGTSYLAGPELSIKHSSYWTRPEKKLRIKKSHE</sequence>
<comment type="subcellular location">
    <subcellularLocation>
        <location evidence="1">Nucleus</location>
    </subcellularLocation>
</comment>
<feature type="compositionally biased region" description="Low complexity" evidence="8">
    <location>
        <begin position="112"/>
        <end position="129"/>
    </location>
</feature>
<dbReference type="CDD" id="cd00018">
    <property type="entry name" value="AP2"/>
    <property type="match status" value="1"/>
</dbReference>
<dbReference type="OrthoDB" id="1918918at2759"/>
<dbReference type="PANTHER" id="PTHR31985">
    <property type="entry name" value="ETHYLENE-RESPONSIVE TRANSCRIPTION FACTOR ERF042-RELATED"/>
    <property type="match status" value="1"/>
</dbReference>
<dbReference type="InterPro" id="IPR001471">
    <property type="entry name" value="AP2/ERF_dom"/>
</dbReference>
<keyword evidence="6" id="KW-0539">Nucleus</keyword>
<keyword evidence="11" id="KW-1185">Reference proteome</keyword>
<keyword evidence="4" id="KW-0010">Activator</keyword>
<comment type="caution">
    <text evidence="10">The sequence shown here is derived from an EMBL/GenBank/DDBJ whole genome shotgun (WGS) entry which is preliminary data.</text>
</comment>
<dbReference type="PROSITE" id="PS51032">
    <property type="entry name" value="AP2_ERF"/>
    <property type="match status" value="1"/>
</dbReference>
<name>A0A834TAJ3_9FABA</name>
<evidence type="ECO:0000313" key="11">
    <source>
        <dbReference type="Proteomes" id="UP000634136"/>
    </source>
</evidence>
<dbReference type="SUPFAM" id="SSF54171">
    <property type="entry name" value="DNA-binding domain"/>
    <property type="match status" value="1"/>
</dbReference>
<dbReference type="GO" id="GO:0003700">
    <property type="term" value="F:DNA-binding transcription factor activity"/>
    <property type="evidence" value="ECO:0007669"/>
    <property type="project" value="InterPro"/>
</dbReference>
<dbReference type="Gene3D" id="3.30.730.10">
    <property type="entry name" value="AP2/ERF domain"/>
    <property type="match status" value="1"/>
</dbReference>
<keyword evidence="2" id="KW-0805">Transcription regulation</keyword>
<dbReference type="FunFam" id="3.30.730.10:FF:000001">
    <property type="entry name" value="Ethylene-responsive transcription factor 2"/>
    <property type="match status" value="1"/>
</dbReference>